<protein>
    <recommendedName>
        <fullName evidence="10">Mannosyltransferase</fullName>
    </recommendedName>
</protein>
<evidence type="ECO:0000256" key="1">
    <source>
        <dbReference type="ARBA" id="ARBA00004606"/>
    </source>
</evidence>
<evidence type="ECO:0000313" key="9">
    <source>
        <dbReference type="Proteomes" id="UP001378960"/>
    </source>
</evidence>
<evidence type="ECO:0000256" key="3">
    <source>
        <dbReference type="ARBA" id="ARBA00022676"/>
    </source>
</evidence>
<evidence type="ECO:0008006" key="10">
    <source>
        <dbReference type="Google" id="ProtNLM"/>
    </source>
</evidence>
<keyword evidence="5" id="KW-0812">Transmembrane</keyword>
<proteinExistence type="inferred from homology"/>
<keyword evidence="7" id="KW-0732">Signal</keyword>
<dbReference type="GO" id="GO:0000026">
    <property type="term" value="F:alpha-1,2-mannosyltransferase activity"/>
    <property type="evidence" value="ECO:0007669"/>
    <property type="project" value="TreeGrafter"/>
</dbReference>
<name>A0AAV5QXG5_PICKL</name>
<evidence type="ECO:0000256" key="2">
    <source>
        <dbReference type="ARBA" id="ARBA00007677"/>
    </source>
</evidence>
<organism evidence="8 9">
    <name type="scientific">Pichia kluyveri</name>
    <name type="common">Yeast</name>
    <dbReference type="NCBI Taxonomy" id="36015"/>
    <lineage>
        <taxon>Eukaryota</taxon>
        <taxon>Fungi</taxon>
        <taxon>Dikarya</taxon>
        <taxon>Ascomycota</taxon>
        <taxon>Saccharomycotina</taxon>
        <taxon>Pichiomycetes</taxon>
        <taxon>Pichiales</taxon>
        <taxon>Pichiaceae</taxon>
        <taxon>Pichia</taxon>
    </lineage>
</organism>
<evidence type="ECO:0000256" key="7">
    <source>
        <dbReference type="SAM" id="SignalP"/>
    </source>
</evidence>
<gene>
    <name evidence="8" type="ORF">DAPK24_000720</name>
</gene>
<feature type="chain" id="PRO_5043528966" description="Mannosyltransferase" evidence="7">
    <location>
        <begin position="23"/>
        <end position="365"/>
    </location>
</feature>
<dbReference type="PANTHER" id="PTHR31121">
    <property type="entry name" value="ALPHA-1,2 MANNOSYLTRANSFERASE KTR1"/>
    <property type="match status" value="1"/>
</dbReference>
<keyword evidence="4" id="KW-0808">Transferase</keyword>
<comment type="similarity">
    <text evidence="2">Belongs to the glycosyltransferase 15 family.</text>
</comment>
<dbReference type="InterPro" id="IPR002685">
    <property type="entry name" value="Glyco_trans_15"/>
</dbReference>
<reference evidence="8 9" key="1">
    <citation type="journal article" date="2023" name="Elife">
        <title>Identification of key yeast species and microbe-microbe interactions impacting larval growth of Drosophila in the wild.</title>
        <authorList>
            <person name="Mure A."/>
            <person name="Sugiura Y."/>
            <person name="Maeda R."/>
            <person name="Honda K."/>
            <person name="Sakurai N."/>
            <person name="Takahashi Y."/>
            <person name="Watada M."/>
            <person name="Katoh T."/>
            <person name="Gotoh A."/>
            <person name="Gotoh Y."/>
            <person name="Taniguchi I."/>
            <person name="Nakamura K."/>
            <person name="Hayashi T."/>
            <person name="Katayama T."/>
            <person name="Uemura T."/>
            <person name="Hattori Y."/>
        </authorList>
    </citation>
    <scope>NUCLEOTIDE SEQUENCE [LARGE SCALE GENOMIC DNA]</scope>
    <source>
        <strain evidence="8 9">PK-24</strain>
    </source>
</reference>
<feature type="active site" description="Nucleophile" evidence="6">
    <location>
        <position position="252"/>
    </location>
</feature>
<evidence type="ECO:0000256" key="4">
    <source>
        <dbReference type="ARBA" id="ARBA00022679"/>
    </source>
</evidence>
<dbReference type="GO" id="GO:0006493">
    <property type="term" value="P:protein O-linked glycosylation"/>
    <property type="evidence" value="ECO:0007669"/>
    <property type="project" value="TreeGrafter"/>
</dbReference>
<dbReference type="Gene3D" id="3.90.550.10">
    <property type="entry name" value="Spore Coat Polysaccharide Biosynthesis Protein SpsA, Chain A"/>
    <property type="match status" value="1"/>
</dbReference>
<keyword evidence="3" id="KW-0328">Glycosyltransferase</keyword>
<dbReference type="PANTHER" id="PTHR31121:SF6">
    <property type="entry name" value="ALPHA-1,2 MANNOSYLTRANSFERASE KTR1"/>
    <property type="match status" value="1"/>
</dbReference>
<comment type="caution">
    <text evidence="8">The sequence shown here is derived from an EMBL/GenBank/DDBJ whole genome shotgun (WGS) entry which is preliminary data.</text>
</comment>
<sequence length="365" mass="43727">MLTNISNILFPIILLWINFAFSHKFIDEQQQHHNQLTNSTLYTLCRNSDLYELLDTIVNYEARFNHKFHYDWVFLNDLPFDEEFKLLVSNAVSGTAKFGLISEEMWSIPQTVDFKLMHENMEKALNDPEGVYPYADSKSYRNMCRFESGFFQWHEILLDYDYFWRVEPGVKLHCDINYDIFKYLIDNEIDYGFTISMLEYPKTIPSLFQSFIQSLDDLKMSTLLTSTENYSKFIFNMDNSDYNLCHFWTNFEIGNLNTFRSDEYNLIFKELDKYNGFYYERWGDAPIRTLILSTILKYPKIQRLKNIGYEHAQYLQCPLDLETRVQNRCSCDIDLDITYEYVSCSWFFDEIVEELKQQNKLSNLL</sequence>
<dbReference type="AlphaFoldDB" id="A0AAV5QXG5"/>
<dbReference type="PIRSF" id="PIRSF018153">
    <property type="entry name" value="Glyco_trans_15"/>
    <property type="match status" value="1"/>
</dbReference>
<dbReference type="Pfam" id="PF01793">
    <property type="entry name" value="Glyco_transf_15"/>
    <property type="match status" value="1"/>
</dbReference>
<keyword evidence="9" id="KW-1185">Reference proteome</keyword>
<dbReference type="InterPro" id="IPR029044">
    <property type="entry name" value="Nucleotide-diphossugar_trans"/>
</dbReference>
<evidence type="ECO:0000313" key="8">
    <source>
        <dbReference type="EMBL" id="GMM43497.1"/>
    </source>
</evidence>
<dbReference type="GO" id="GO:0006487">
    <property type="term" value="P:protein N-linked glycosylation"/>
    <property type="evidence" value="ECO:0007669"/>
    <property type="project" value="TreeGrafter"/>
</dbReference>
<dbReference type="GO" id="GO:0005794">
    <property type="term" value="C:Golgi apparatus"/>
    <property type="evidence" value="ECO:0007669"/>
    <property type="project" value="TreeGrafter"/>
</dbReference>
<evidence type="ECO:0000256" key="5">
    <source>
        <dbReference type="ARBA" id="ARBA00022968"/>
    </source>
</evidence>
<keyword evidence="5" id="KW-0735">Signal-anchor</keyword>
<dbReference type="EMBL" id="BTGB01000001">
    <property type="protein sequence ID" value="GMM43497.1"/>
    <property type="molecule type" value="Genomic_DNA"/>
</dbReference>
<accession>A0AAV5QXG5</accession>
<dbReference type="GO" id="GO:0000032">
    <property type="term" value="P:cell wall mannoprotein biosynthetic process"/>
    <property type="evidence" value="ECO:0007669"/>
    <property type="project" value="TreeGrafter"/>
</dbReference>
<feature type="signal peptide" evidence="7">
    <location>
        <begin position="1"/>
        <end position="22"/>
    </location>
</feature>
<dbReference type="SUPFAM" id="SSF53448">
    <property type="entry name" value="Nucleotide-diphospho-sugar transferases"/>
    <property type="match status" value="1"/>
</dbReference>
<dbReference type="GO" id="GO:0016020">
    <property type="term" value="C:membrane"/>
    <property type="evidence" value="ECO:0007669"/>
    <property type="project" value="UniProtKB-SubCell"/>
</dbReference>
<evidence type="ECO:0000256" key="6">
    <source>
        <dbReference type="PIRSR" id="PIRSR018153-1"/>
    </source>
</evidence>
<comment type="subcellular location">
    <subcellularLocation>
        <location evidence="1">Membrane</location>
        <topology evidence="1">Single-pass type II membrane protein</topology>
    </subcellularLocation>
</comment>
<dbReference type="Proteomes" id="UP001378960">
    <property type="component" value="Unassembled WGS sequence"/>
</dbReference>